<name>A0ABW3M3A9_9PSEU</name>
<sequence length="232" mass="25489">MARGLSYAEAVKILSGRDDRIISALDRLAGGALLAASATGVTFALSLFDPKSDLVRLSKDLVGDLAEKLGRNRAGRTERLAAAHTMIVMTAYVEALQEADLPFDIRKLKLSGDADLAHQFLHTPVPPPTPQRPYEATQQSLTDAYTSIARYVLDYLRALAIWDSLNQTQRDRTTSAIRTDAVNGALVRYDEHFRRLAAQFPEFAFWANLVDHQATRTLLTTGLAGLHQALDA</sequence>
<reference evidence="3" key="1">
    <citation type="journal article" date="2019" name="Int. J. Syst. Evol. Microbiol.">
        <title>The Global Catalogue of Microorganisms (GCM) 10K type strain sequencing project: providing services to taxonomists for standard genome sequencing and annotation.</title>
        <authorList>
            <consortium name="The Broad Institute Genomics Platform"/>
            <consortium name="The Broad Institute Genome Sequencing Center for Infectious Disease"/>
            <person name="Wu L."/>
            <person name="Ma J."/>
        </authorList>
    </citation>
    <scope>NUCLEOTIDE SEQUENCE [LARGE SCALE GENOMIC DNA]</scope>
    <source>
        <strain evidence="3">JCM 31486</strain>
    </source>
</reference>
<gene>
    <name evidence="2" type="ORF">ACFQ1S_05200</name>
</gene>
<feature type="non-terminal residue" evidence="2">
    <location>
        <position position="232"/>
    </location>
</feature>
<evidence type="ECO:0000313" key="2">
    <source>
        <dbReference type="EMBL" id="MFD1045033.1"/>
    </source>
</evidence>
<accession>A0ABW3M3A9</accession>
<dbReference type="InterPro" id="IPR054567">
    <property type="entry name" value="NNH7"/>
</dbReference>
<comment type="caution">
    <text evidence="2">The sequence shown here is derived from an EMBL/GenBank/DDBJ whole genome shotgun (WGS) entry which is preliminary data.</text>
</comment>
<feature type="domain" description="NACHT N-terminal Helical" evidence="1">
    <location>
        <begin position="3"/>
        <end position="210"/>
    </location>
</feature>
<dbReference type="Proteomes" id="UP001597045">
    <property type="component" value="Unassembled WGS sequence"/>
</dbReference>
<evidence type="ECO:0000313" key="3">
    <source>
        <dbReference type="Proteomes" id="UP001597045"/>
    </source>
</evidence>
<proteinExistence type="predicted"/>
<evidence type="ECO:0000259" key="1">
    <source>
        <dbReference type="Pfam" id="PF22738"/>
    </source>
</evidence>
<dbReference type="Pfam" id="PF22738">
    <property type="entry name" value="NNH7"/>
    <property type="match status" value="1"/>
</dbReference>
<protein>
    <recommendedName>
        <fullName evidence="1">NACHT N-terminal Helical domain-containing protein</fullName>
    </recommendedName>
</protein>
<organism evidence="2 3">
    <name type="scientific">Kibdelosporangium lantanae</name>
    <dbReference type="NCBI Taxonomy" id="1497396"/>
    <lineage>
        <taxon>Bacteria</taxon>
        <taxon>Bacillati</taxon>
        <taxon>Actinomycetota</taxon>
        <taxon>Actinomycetes</taxon>
        <taxon>Pseudonocardiales</taxon>
        <taxon>Pseudonocardiaceae</taxon>
        <taxon>Kibdelosporangium</taxon>
    </lineage>
</organism>
<dbReference type="EMBL" id="JBHTIS010000188">
    <property type="protein sequence ID" value="MFD1045033.1"/>
    <property type="molecule type" value="Genomic_DNA"/>
</dbReference>
<keyword evidence="3" id="KW-1185">Reference proteome</keyword>